<proteinExistence type="predicted"/>
<evidence type="ECO:0000259" key="2">
    <source>
        <dbReference type="PROSITE" id="PS50943"/>
    </source>
</evidence>
<reference evidence="3" key="2">
    <citation type="journal article" date="2021" name="PeerJ">
        <title>Extensive microbial diversity within the chicken gut microbiome revealed by metagenomics and culture.</title>
        <authorList>
            <person name="Gilroy R."/>
            <person name="Ravi A."/>
            <person name="Getino M."/>
            <person name="Pursley I."/>
            <person name="Horton D.L."/>
            <person name="Alikhan N.F."/>
            <person name="Baker D."/>
            <person name="Gharbi K."/>
            <person name="Hall N."/>
            <person name="Watson M."/>
            <person name="Adriaenssens E.M."/>
            <person name="Foster-Nyarko E."/>
            <person name="Jarju S."/>
            <person name="Secka A."/>
            <person name="Antonio M."/>
            <person name="Oren A."/>
            <person name="Chaudhuri R.R."/>
            <person name="La Ragione R."/>
            <person name="Hildebrand F."/>
            <person name="Pallen M.J."/>
        </authorList>
    </citation>
    <scope>NUCLEOTIDE SEQUENCE</scope>
    <source>
        <strain evidence="3">ChiBcec16-1751</strain>
    </source>
</reference>
<organism evidence="3 4">
    <name type="scientific">Candidatus Avoscillospira avistercoris</name>
    <dbReference type="NCBI Taxonomy" id="2840707"/>
    <lineage>
        <taxon>Bacteria</taxon>
        <taxon>Bacillati</taxon>
        <taxon>Bacillota</taxon>
        <taxon>Clostridia</taxon>
        <taxon>Eubacteriales</taxon>
        <taxon>Oscillospiraceae</taxon>
        <taxon>Oscillospiraceae incertae sedis</taxon>
        <taxon>Candidatus Avoscillospira</taxon>
    </lineage>
</organism>
<keyword evidence="1" id="KW-0238">DNA-binding</keyword>
<gene>
    <name evidence="3" type="ORF">IAA83_01230</name>
</gene>
<dbReference type="PANTHER" id="PTHR46558:SF13">
    <property type="entry name" value="HTH-TYPE TRANSCRIPTIONAL REGULATOR IMMR"/>
    <property type="match status" value="1"/>
</dbReference>
<feature type="domain" description="HTH cro/C1-type" evidence="2">
    <location>
        <begin position="7"/>
        <end position="38"/>
    </location>
</feature>
<comment type="caution">
    <text evidence="3">The sequence shown here is derived from an EMBL/GenBank/DDBJ whole genome shotgun (WGS) entry which is preliminary data.</text>
</comment>
<dbReference type="AlphaFoldDB" id="A0A9D1F7Z6"/>
<evidence type="ECO:0000256" key="1">
    <source>
        <dbReference type="ARBA" id="ARBA00023125"/>
    </source>
</evidence>
<dbReference type="Gene3D" id="1.10.260.40">
    <property type="entry name" value="lambda repressor-like DNA-binding domains"/>
    <property type="match status" value="1"/>
</dbReference>
<dbReference type="PROSITE" id="PS50943">
    <property type="entry name" value="HTH_CROC1"/>
    <property type="match status" value="1"/>
</dbReference>
<sequence length="42" mass="4790">MDIAERLQDLRKKAGYSQEQVAEQLGLSRQVVSKWESGVSLR</sequence>
<dbReference type="Proteomes" id="UP000886741">
    <property type="component" value="Unassembled WGS sequence"/>
</dbReference>
<name>A0A9D1F7Z6_9FIRM</name>
<dbReference type="InterPro" id="IPR001387">
    <property type="entry name" value="Cro/C1-type_HTH"/>
</dbReference>
<dbReference type="EMBL" id="DVJJ01000021">
    <property type="protein sequence ID" value="HIS63978.1"/>
    <property type="molecule type" value="Genomic_DNA"/>
</dbReference>
<evidence type="ECO:0000313" key="3">
    <source>
        <dbReference type="EMBL" id="HIS63978.1"/>
    </source>
</evidence>
<dbReference type="GO" id="GO:0003677">
    <property type="term" value="F:DNA binding"/>
    <property type="evidence" value="ECO:0007669"/>
    <property type="project" value="UniProtKB-KW"/>
</dbReference>
<reference evidence="3" key="1">
    <citation type="submission" date="2020-10" db="EMBL/GenBank/DDBJ databases">
        <authorList>
            <person name="Gilroy R."/>
        </authorList>
    </citation>
    <scope>NUCLEOTIDE SEQUENCE</scope>
    <source>
        <strain evidence="3">ChiBcec16-1751</strain>
    </source>
</reference>
<evidence type="ECO:0000313" key="4">
    <source>
        <dbReference type="Proteomes" id="UP000886741"/>
    </source>
</evidence>
<accession>A0A9D1F7Z6</accession>
<protein>
    <submittedName>
        <fullName evidence="3">Helix-turn-helix transcriptional regulator</fullName>
    </submittedName>
</protein>
<dbReference type="Pfam" id="PF01381">
    <property type="entry name" value="HTH_3"/>
    <property type="match status" value="1"/>
</dbReference>
<dbReference type="SUPFAM" id="SSF47413">
    <property type="entry name" value="lambda repressor-like DNA-binding domains"/>
    <property type="match status" value="1"/>
</dbReference>
<dbReference type="CDD" id="cd00093">
    <property type="entry name" value="HTH_XRE"/>
    <property type="match status" value="1"/>
</dbReference>
<dbReference type="PANTHER" id="PTHR46558">
    <property type="entry name" value="TRACRIPTIONAL REGULATORY PROTEIN-RELATED-RELATED"/>
    <property type="match status" value="1"/>
</dbReference>
<dbReference type="InterPro" id="IPR010982">
    <property type="entry name" value="Lambda_DNA-bd_dom_sf"/>
</dbReference>